<reference evidence="1 2" key="1">
    <citation type="journal article" date="2016" name="Nat. Commun.">
        <title>Thousands of microbial genomes shed light on interconnected biogeochemical processes in an aquifer system.</title>
        <authorList>
            <person name="Anantharaman K."/>
            <person name="Brown C.T."/>
            <person name="Hug L.A."/>
            <person name="Sharon I."/>
            <person name="Castelle C.J."/>
            <person name="Probst A.J."/>
            <person name="Thomas B.C."/>
            <person name="Singh A."/>
            <person name="Wilkins M.J."/>
            <person name="Karaoz U."/>
            <person name="Brodie E.L."/>
            <person name="Williams K.H."/>
            <person name="Hubbard S.S."/>
            <person name="Banfield J.F."/>
        </authorList>
    </citation>
    <scope>NUCLEOTIDE SEQUENCE [LARGE SCALE GENOMIC DNA]</scope>
</reference>
<proteinExistence type="predicted"/>
<sequence>MVNIANYNFEGPWVLGTSFNNVPGVYVVYTSQVWLDVGETDSAGQRLNGENHERKSNWTTCSNGMPINIAFLKVDSPALRLSVESGLRATLNPICGER</sequence>
<comment type="caution">
    <text evidence="1">The sequence shown here is derived from an EMBL/GenBank/DDBJ whole genome shotgun (WGS) entry which is preliminary data.</text>
</comment>
<evidence type="ECO:0008006" key="3">
    <source>
        <dbReference type="Google" id="ProtNLM"/>
    </source>
</evidence>
<name>A0A1F4X9U1_UNCKA</name>
<evidence type="ECO:0000313" key="1">
    <source>
        <dbReference type="EMBL" id="OGC78301.1"/>
    </source>
</evidence>
<dbReference type="Proteomes" id="UP000176815">
    <property type="component" value="Unassembled WGS sequence"/>
</dbReference>
<protein>
    <recommendedName>
        <fullName evidence="3">GIY-YIG domain-containing protein</fullName>
    </recommendedName>
</protein>
<organism evidence="1 2">
    <name type="scientific">candidate division WWE3 bacterium RIFOXYD1_FULL_39_9</name>
    <dbReference type="NCBI Taxonomy" id="1802649"/>
    <lineage>
        <taxon>Bacteria</taxon>
        <taxon>Katanobacteria</taxon>
    </lineage>
</organism>
<evidence type="ECO:0000313" key="2">
    <source>
        <dbReference type="Proteomes" id="UP000176815"/>
    </source>
</evidence>
<dbReference type="AlphaFoldDB" id="A0A1F4X9U1"/>
<dbReference type="EMBL" id="MEWG01000003">
    <property type="protein sequence ID" value="OGC78301.1"/>
    <property type="molecule type" value="Genomic_DNA"/>
</dbReference>
<gene>
    <name evidence="1" type="ORF">A2619_04020</name>
</gene>
<accession>A0A1F4X9U1</accession>